<accession>A0A560E2L9</accession>
<organism evidence="2 3">
    <name type="scientific">Bradyrhizobium stylosanthis</name>
    <dbReference type="NCBI Taxonomy" id="1803665"/>
    <lineage>
        <taxon>Bacteria</taxon>
        <taxon>Pseudomonadati</taxon>
        <taxon>Pseudomonadota</taxon>
        <taxon>Alphaproteobacteria</taxon>
        <taxon>Hyphomicrobiales</taxon>
        <taxon>Nitrobacteraceae</taxon>
        <taxon>Bradyrhizobium</taxon>
    </lineage>
</organism>
<evidence type="ECO:0000313" key="3">
    <source>
        <dbReference type="Proteomes" id="UP000319949"/>
    </source>
</evidence>
<keyword evidence="3" id="KW-1185">Reference proteome</keyword>
<feature type="transmembrane region" description="Helical" evidence="1">
    <location>
        <begin position="6"/>
        <end position="25"/>
    </location>
</feature>
<dbReference type="Proteomes" id="UP000319949">
    <property type="component" value="Unassembled WGS sequence"/>
</dbReference>
<gene>
    <name evidence="2" type="ORF">FBZ96_10231</name>
</gene>
<proteinExistence type="predicted"/>
<evidence type="ECO:0000313" key="2">
    <source>
        <dbReference type="EMBL" id="TWB03560.1"/>
    </source>
</evidence>
<dbReference type="EMBL" id="VITK01000002">
    <property type="protein sequence ID" value="TWB03560.1"/>
    <property type="molecule type" value="Genomic_DNA"/>
</dbReference>
<name>A0A560E2L9_9BRAD</name>
<sequence>MLGMILLMAAIGTVLVGAVIVFFEWRTLVGYWRALK</sequence>
<dbReference type="AlphaFoldDB" id="A0A560E2L9"/>
<keyword evidence="1" id="KW-0472">Membrane</keyword>
<keyword evidence="1" id="KW-0812">Transmembrane</keyword>
<evidence type="ECO:0000256" key="1">
    <source>
        <dbReference type="SAM" id="Phobius"/>
    </source>
</evidence>
<keyword evidence="1" id="KW-1133">Transmembrane helix</keyword>
<comment type="caution">
    <text evidence="2">The sequence shown here is derived from an EMBL/GenBank/DDBJ whole genome shotgun (WGS) entry which is preliminary data.</text>
</comment>
<reference evidence="2 3" key="1">
    <citation type="submission" date="2019-06" db="EMBL/GenBank/DDBJ databases">
        <title>Genomic Encyclopedia of Type Strains, Phase IV (KMG-V): Genome sequencing to study the core and pangenomes of soil and plant-associated prokaryotes.</title>
        <authorList>
            <person name="Whitman W."/>
        </authorList>
    </citation>
    <scope>NUCLEOTIDE SEQUENCE [LARGE SCALE GENOMIC DNA]</scope>
    <source>
        <strain evidence="2 3">BR 510</strain>
    </source>
</reference>
<protein>
    <submittedName>
        <fullName evidence="2">Uncharacterized protein</fullName>
    </submittedName>
</protein>